<proteinExistence type="predicted"/>
<keyword evidence="3" id="KW-1185">Reference proteome</keyword>
<protein>
    <recommendedName>
        <fullName evidence="4">Lipoprotein</fullName>
    </recommendedName>
</protein>
<evidence type="ECO:0008006" key="4">
    <source>
        <dbReference type="Google" id="ProtNLM"/>
    </source>
</evidence>
<dbReference type="AlphaFoldDB" id="A0A1P8MXP8"/>
<dbReference type="Proteomes" id="UP000186336">
    <property type="component" value="Chromosome"/>
</dbReference>
<evidence type="ECO:0000256" key="1">
    <source>
        <dbReference type="SAM" id="SignalP"/>
    </source>
</evidence>
<organism evidence="2 3">
    <name type="scientific">Tateyamaria omphalii</name>
    <dbReference type="NCBI Taxonomy" id="299262"/>
    <lineage>
        <taxon>Bacteria</taxon>
        <taxon>Pseudomonadati</taxon>
        <taxon>Pseudomonadota</taxon>
        <taxon>Alphaproteobacteria</taxon>
        <taxon>Rhodobacterales</taxon>
        <taxon>Roseobacteraceae</taxon>
        <taxon>Tateyamaria</taxon>
    </lineage>
</organism>
<sequence>MLRLLSLMLLLAPLPALALSCVPYGVTNAYQEAVQAEDGYVPVLGTLDFDADLLPDTDPSVQVVPTDPVTSIPATFKGEALAVRGVDRPFETDVVLEVECIGPWCPQIQPGPVLGFLRQTTHSYALRTDACGGFLFGRPSEAQVDQLRDCLAGRDCVPMGLR</sequence>
<feature type="chain" id="PRO_5013383539" description="Lipoprotein" evidence="1">
    <location>
        <begin position="19"/>
        <end position="162"/>
    </location>
</feature>
<feature type="signal peptide" evidence="1">
    <location>
        <begin position="1"/>
        <end position="18"/>
    </location>
</feature>
<reference evidence="2 3" key="1">
    <citation type="submission" date="2017-01" db="EMBL/GenBank/DDBJ databases">
        <title>Complete genome of Tateyamaria omphalii DOK1-4 isolated from seawater in Dokdo.</title>
        <authorList>
            <person name="Kim J.H."/>
            <person name="Chi W.-J."/>
        </authorList>
    </citation>
    <scope>NUCLEOTIDE SEQUENCE [LARGE SCALE GENOMIC DNA]</scope>
    <source>
        <strain evidence="2 3">DOK1-4</strain>
    </source>
</reference>
<dbReference type="PROSITE" id="PS51257">
    <property type="entry name" value="PROKAR_LIPOPROTEIN"/>
    <property type="match status" value="1"/>
</dbReference>
<dbReference type="OrthoDB" id="8451541at2"/>
<evidence type="ECO:0000313" key="2">
    <source>
        <dbReference type="EMBL" id="APX12803.1"/>
    </source>
</evidence>
<dbReference type="RefSeq" id="WP_076629226.1">
    <property type="nucleotide sequence ID" value="NZ_CP019312.1"/>
</dbReference>
<dbReference type="KEGG" id="tom:BWR18_14745"/>
<evidence type="ECO:0000313" key="3">
    <source>
        <dbReference type="Proteomes" id="UP000186336"/>
    </source>
</evidence>
<dbReference type="STRING" id="299262.BWR18_14745"/>
<accession>A0A1P8MXP8</accession>
<dbReference type="EMBL" id="CP019312">
    <property type="protein sequence ID" value="APX12803.1"/>
    <property type="molecule type" value="Genomic_DNA"/>
</dbReference>
<keyword evidence="1" id="KW-0732">Signal</keyword>
<gene>
    <name evidence="2" type="ORF">BWR18_14745</name>
</gene>
<name>A0A1P8MXP8_9RHOB</name>